<dbReference type="EMBL" id="CP021252">
    <property type="protein sequence ID" value="ART21098.1"/>
    <property type="molecule type" value="Genomic_DNA"/>
</dbReference>
<evidence type="ECO:0000313" key="2">
    <source>
        <dbReference type="Proteomes" id="UP000250197"/>
    </source>
</evidence>
<proteinExistence type="predicted"/>
<accession>A0A2Z2J7C5</accession>
<dbReference type="Proteomes" id="UP000250197">
    <property type="component" value="Chromosome"/>
</dbReference>
<sequence length="207" mass="21750">MLNLLVMPSSPALAAELSPADGASRALLAAARQLVVEFAEASKIGEEAAEIEVDIVGSRDPRWHTNLSGSLRAWGAPSVELGTGNYLPELMARYVLDGVVEHRVADTRDHVGTPRAGVLTMVCVDGSAGLTTRAPLALVDGAADTALWCESLLSGVDVDCDESLLAETGVLETRLWAELAALRPTQAELRAADSTLGVGRYVAGWQC</sequence>
<gene>
    <name evidence="1" type="ORF">CBE89_05960</name>
</gene>
<dbReference type="KEGG" id="cstr:CBE89_05960"/>
<organism evidence="1 2">
    <name type="scientific">Corynebacterium striatum</name>
    <dbReference type="NCBI Taxonomy" id="43770"/>
    <lineage>
        <taxon>Bacteria</taxon>
        <taxon>Bacillati</taxon>
        <taxon>Actinomycetota</taxon>
        <taxon>Actinomycetes</taxon>
        <taxon>Mycobacteriales</taxon>
        <taxon>Corynebacteriaceae</taxon>
        <taxon>Corynebacterium</taxon>
    </lineage>
</organism>
<reference evidence="1 2" key="1">
    <citation type="submission" date="2017-05" db="EMBL/GenBank/DDBJ databases">
        <title>Complete genome sequence of Corynebacterium striatum KC-Na-1 isolated from Neophocaena asiaeorientalis in Korea.</title>
        <authorList>
            <person name="Kim J.H."/>
            <person name="Lee K."/>
        </authorList>
    </citation>
    <scope>NUCLEOTIDE SEQUENCE [LARGE SCALE GENOMIC DNA]</scope>
    <source>
        <strain evidence="1 2">KC-Na-01</strain>
    </source>
</reference>
<dbReference type="AlphaFoldDB" id="A0A2Z2J7C5"/>
<name>A0A2Z2J7C5_CORST</name>
<evidence type="ECO:0000313" key="1">
    <source>
        <dbReference type="EMBL" id="ART21098.1"/>
    </source>
</evidence>
<protein>
    <submittedName>
        <fullName evidence="1">Uncharacterized protein</fullName>
    </submittedName>
</protein>
<dbReference type="RefSeq" id="WP_086891209.1">
    <property type="nucleotide sequence ID" value="NZ_CP021252.1"/>
</dbReference>